<feature type="zinc finger region" description="C3H1-type" evidence="4">
    <location>
        <begin position="79"/>
        <end position="107"/>
    </location>
</feature>
<dbReference type="Proteomes" id="UP000784294">
    <property type="component" value="Unassembled WGS sequence"/>
</dbReference>
<organism evidence="7 8">
    <name type="scientific">Protopolystoma xenopodis</name>
    <dbReference type="NCBI Taxonomy" id="117903"/>
    <lineage>
        <taxon>Eukaryota</taxon>
        <taxon>Metazoa</taxon>
        <taxon>Spiralia</taxon>
        <taxon>Lophotrochozoa</taxon>
        <taxon>Platyhelminthes</taxon>
        <taxon>Monogenea</taxon>
        <taxon>Polyopisthocotylea</taxon>
        <taxon>Polystomatidea</taxon>
        <taxon>Polystomatidae</taxon>
        <taxon>Protopolystoma</taxon>
    </lineage>
</organism>
<dbReference type="OrthoDB" id="75923at2759"/>
<evidence type="ECO:0000259" key="6">
    <source>
        <dbReference type="PROSITE" id="PS50103"/>
    </source>
</evidence>
<protein>
    <recommendedName>
        <fullName evidence="6">C3H1-type domain-containing protein</fullName>
    </recommendedName>
</protein>
<evidence type="ECO:0000256" key="3">
    <source>
        <dbReference type="ARBA" id="ARBA00022833"/>
    </source>
</evidence>
<gene>
    <name evidence="7" type="ORF">PXEA_LOCUS29724</name>
</gene>
<dbReference type="PROSITE" id="PS50103">
    <property type="entry name" value="ZF_C3H1"/>
    <property type="match status" value="1"/>
</dbReference>
<sequence length="321" mass="35324">MFIIIPITTDAASNEPPPSSNPLAPPHAPIQRLQSQHGFQSLSRPSLSSSMVSWLAGDLLHAQKVFQQQQQGAQMHRSSAPPPLCMFFRKVGICRFGDSCSRLHSFSDVQSEINAAISSREEAWLPLDSVYSTENPTSQQLSILETSKQASGRSDHVLDHSVGWPDSVDISEHDSEAEDGNDDEAEVRRENSTVPPEPVTFRSGSNSDLEVCDQAKHPSAEEIKKDRANLFVDKLRSAAISPNPLTYVLILMNMFQHSQLNWLADSERIMQVEGEALDRGICASTDSSPASSVNLAILSNKLQLFKETSELNPLSSLFDEL</sequence>
<dbReference type="GO" id="GO:0008270">
    <property type="term" value="F:zinc ion binding"/>
    <property type="evidence" value="ECO:0007669"/>
    <property type="project" value="UniProtKB-KW"/>
</dbReference>
<keyword evidence="8" id="KW-1185">Reference proteome</keyword>
<accession>A0A448XGY5</accession>
<dbReference type="SMART" id="SM00356">
    <property type="entry name" value="ZnF_C3H1"/>
    <property type="match status" value="1"/>
</dbReference>
<dbReference type="AlphaFoldDB" id="A0A448XGY5"/>
<comment type="caution">
    <text evidence="7">The sequence shown here is derived from an EMBL/GenBank/DDBJ whole genome shotgun (WGS) entry which is preliminary data.</text>
</comment>
<evidence type="ECO:0000256" key="4">
    <source>
        <dbReference type="PROSITE-ProRule" id="PRU00723"/>
    </source>
</evidence>
<dbReference type="InterPro" id="IPR036855">
    <property type="entry name" value="Znf_CCCH_sf"/>
</dbReference>
<feature type="domain" description="C3H1-type" evidence="6">
    <location>
        <begin position="79"/>
        <end position="107"/>
    </location>
</feature>
<feature type="compositionally biased region" description="Acidic residues" evidence="5">
    <location>
        <begin position="175"/>
        <end position="185"/>
    </location>
</feature>
<dbReference type="EMBL" id="CAAALY010251843">
    <property type="protein sequence ID" value="VEL36284.1"/>
    <property type="molecule type" value="Genomic_DNA"/>
</dbReference>
<keyword evidence="3 4" id="KW-0862">Zinc</keyword>
<dbReference type="Pfam" id="PF00642">
    <property type="entry name" value="zf-CCCH"/>
    <property type="match status" value="1"/>
</dbReference>
<name>A0A448XGY5_9PLAT</name>
<feature type="region of interest" description="Disordered" evidence="5">
    <location>
        <begin position="10"/>
        <end position="36"/>
    </location>
</feature>
<feature type="region of interest" description="Disordered" evidence="5">
    <location>
        <begin position="147"/>
        <end position="218"/>
    </location>
</feature>
<feature type="compositionally biased region" description="Pro residues" evidence="5">
    <location>
        <begin position="15"/>
        <end position="28"/>
    </location>
</feature>
<keyword evidence="2 4" id="KW-0863">Zinc-finger</keyword>
<evidence type="ECO:0000313" key="7">
    <source>
        <dbReference type="EMBL" id="VEL36284.1"/>
    </source>
</evidence>
<evidence type="ECO:0000256" key="5">
    <source>
        <dbReference type="SAM" id="MobiDB-lite"/>
    </source>
</evidence>
<reference evidence="7" key="1">
    <citation type="submission" date="2018-11" db="EMBL/GenBank/DDBJ databases">
        <authorList>
            <consortium name="Pathogen Informatics"/>
        </authorList>
    </citation>
    <scope>NUCLEOTIDE SEQUENCE</scope>
</reference>
<dbReference type="SUPFAM" id="SSF90229">
    <property type="entry name" value="CCCH zinc finger"/>
    <property type="match status" value="1"/>
</dbReference>
<evidence type="ECO:0000256" key="1">
    <source>
        <dbReference type="ARBA" id="ARBA00022723"/>
    </source>
</evidence>
<evidence type="ECO:0000313" key="8">
    <source>
        <dbReference type="Proteomes" id="UP000784294"/>
    </source>
</evidence>
<keyword evidence="1 4" id="KW-0479">Metal-binding</keyword>
<dbReference type="InterPro" id="IPR000571">
    <property type="entry name" value="Znf_CCCH"/>
</dbReference>
<evidence type="ECO:0000256" key="2">
    <source>
        <dbReference type="ARBA" id="ARBA00022771"/>
    </source>
</evidence>
<proteinExistence type="predicted"/>